<evidence type="ECO:0000313" key="6">
    <source>
        <dbReference type="EMBL" id="ESZ92840.1"/>
    </source>
</evidence>
<evidence type="ECO:0000313" key="7">
    <source>
        <dbReference type="Proteomes" id="UP000019487"/>
    </source>
</evidence>
<keyword evidence="3" id="KW-0131">Cell cycle</keyword>
<dbReference type="FunFam" id="1.10.10.60:FF:000137">
    <property type="entry name" value="MYB DNA binding protein"/>
    <property type="match status" value="1"/>
</dbReference>
<dbReference type="SUPFAM" id="SSF46689">
    <property type="entry name" value="Homeodomain-like"/>
    <property type="match status" value="1"/>
</dbReference>
<evidence type="ECO:0000256" key="2">
    <source>
        <dbReference type="ARBA" id="ARBA00023242"/>
    </source>
</evidence>
<proteinExistence type="predicted"/>
<reference evidence="6 7" key="1">
    <citation type="journal article" date="2014" name="Genome Announc.">
        <title>Draft genome sequence of Sclerotinia borealis, a psychrophilic plant pathogenic fungus.</title>
        <authorList>
            <person name="Mardanov A.V."/>
            <person name="Beletsky A.V."/>
            <person name="Kadnikov V.V."/>
            <person name="Ignatov A.N."/>
            <person name="Ravin N.V."/>
        </authorList>
    </citation>
    <scope>NUCLEOTIDE SEQUENCE [LARGE SCALE GENOMIC DNA]</scope>
    <source>
        <strain evidence="7">F-4157</strain>
    </source>
</reference>
<protein>
    <recommendedName>
        <fullName evidence="5">Telomere repeat-binding factor dimerisation domain-containing protein</fullName>
    </recommendedName>
</protein>
<dbReference type="OrthoDB" id="3366990at2759"/>
<feature type="compositionally biased region" description="Polar residues" evidence="4">
    <location>
        <begin position="487"/>
        <end position="496"/>
    </location>
</feature>
<dbReference type="AlphaFoldDB" id="W9CE90"/>
<dbReference type="Proteomes" id="UP000019487">
    <property type="component" value="Unassembled WGS sequence"/>
</dbReference>
<dbReference type="GO" id="GO:0003691">
    <property type="term" value="F:double-stranded telomeric DNA binding"/>
    <property type="evidence" value="ECO:0007669"/>
    <property type="project" value="TreeGrafter"/>
</dbReference>
<comment type="caution">
    <text evidence="6">The sequence shown here is derived from an EMBL/GenBank/DDBJ whole genome shotgun (WGS) entry which is preliminary data.</text>
</comment>
<dbReference type="Gene3D" id="1.10.10.60">
    <property type="entry name" value="Homeodomain-like"/>
    <property type="match status" value="1"/>
</dbReference>
<dbReference type="HOGENOM" id="CLU_008791_1_1_1"/>
<keyword evidence="1" id="KW-0238">DNA-binding</keyword>
<dbReference type="PANTHER" id="PTHR47807:SF1">
    <property type="entry name" value="PROTEIN TBF1"/>
    <property type="match status" value="1"/>
</dbReference>
<gene>
    <name evidence="6" type="ORF">SBOR_6777</name>
</gene>
<dbReference type="PANTHER" id="PTHR47807">
    <property type="entry name" value="PROTEIN TBF1"/>
    <property type="match status" value="1"/>
</dbReference>
<feature type="compositionally biased region" description="Polar residues" evidence="4">
    <location>
        <begin position="638"/>
        <end position="655"/>
    </location>
</feature>
<organism evidence="6 7">
    <name type="scientific">Sclerotinia borealis (strain F-4128)</name>
    <dbReference type="NCBI Taxonomy" id="1432307"/>
    <lineage>
        <taxon>Eukaryota</taxon>
        <taxon>Fungi</taxon>
        <taxon>Dikarya</taxon>
        <taxon>Ascomycota</taxon>
        <taxon>Pezizomycotina</taxon>
        <taxon>Leotiomycetes</taxon>
        <taxon>Helotiales</taxon>
        <taxon>Sclerotiniaceae</taxon>
        <taxon>Sclerotinia</taxon>
    </lineage>
</organism>
<evidence type="ECO:0000259" key="5">
    <source>
        <dbReference type="Pfam" id="PF08558"/>
    </source>
</evidence>
<feature type="compositionally biased region" description="Polar residues" evidence="4">
    <location>
        <begin position="25"/>
        <end position="34"/>
    </location>
</feature>
<accession>W9CE90</accession>
<keyword evidence="2" id="KW-0539">Nucleus</keyword>
<dbReference type="CDD" id="cd11660">
    <property type="entry name" value="SANT_TRF"/>
    <property type="match status" value="1"/>
</dbReference>
<feature type="region of interest" description="Disordered" evidence="4">
    <location>
        <begin position="107"/>
        <end position="151"/>
    </location>
</feature>
<keyword evidence="7" id="KW-1185">Reference proteome</keyword>
<dbReference type="EMBL" id="AYSA01000357">
    <property type="protein sequence ID" value="ESZ92840.1"/>
    <property type="molecule type" value="Genomic_DNA"/>
</dbReference>
<dbReference type="InterPro" id="IPR013867">
    <property type="entry name" value="Telomere_rpt-bd_fac_dimer_dom"/>
</dbReference>
<feature type="region of interest" description="Disordered" evidence="4">
    <location>
        <begin position="637"/>
        <end position="698"/>
    </location>
</feature>
<feature type="compositionally biased region" description="Basic and acidic residues" evidence="4">
    <location>
        <begin position="671"/>
        <end position="681"/>
    </location>
</feature>
<evidence type="ECO:0000256" key="3">
    <source>
        <dbReference type="ARBA" id="ARBA00023306"/>
    </source>
</evidence>
<evidence type="ECO:0000256" key="1">
    <source>
        <dbReference type="ARBA" id="ARBA00023125"/>
    </source>
</evidence>
<dbReference type="InterPro" id="IPR009057">
    <property type="entry name" value="Homeodomain-like_sf"/>
</dbReference>
<name>W9CE90_SCLBF</name>
<dbReference type="GO" id="GO:0010833">
    <property type="term" value="P:telomere maintenance via telomere lengthening"/>
    <property type="evidence" value="ECO:0007669"/>
    <property type="project" value="TreeGrafter"/>
</dbReference>
<feature type="compositionally biased region" description="Polar residues" evidence="4">
    <location>
        <begin position="125"/>
        <end position="137"/>
    </location>
</feature>
<feature type="domain" description="Telomere repeat-binding factor dimerisation" evidence="5">
    <location>
        <begin position="163"/>
        <end position="391"/>
    </location>
</feature>
<dbReference type="Pfam" id="PF08558">
    <property type="entry name" value="TRF"/>
    <property type="match status" value="1"/>
</dbReference>
<sequence>MAELSTNSFIMASSDDDVRIKLEAPQTTSISPQSPGLKRRVSSEQMDPPEKRQRIESEAPQPPSLPESTDENVAPQPTNDVDDPLGDFDLDAIIAGAVAHVSAEYQDAGSMGMDNQPSHEDQSHQRALSTASATQAPHPQIQPPNSPASYDRLLSDHQLSLQVLSLLALESMSLQMLNILSEGGFEDVVTMVTKTDTIRGQAFQTLKDLFDRTKKIYGSSTFLSADALNLRDPAQREIIRLANHATFVSSVFGGQEVGFYELNEYFVDTWTREGEGISKASGQLLMNLKTQIIVAALSMEESDKPVEDLIQDIFPADFGPLLAQRHSFSLTQDEKQLLIDLDIRRVYLFNQGNDPVKIKELGDLFNWDSFLRSTHIHMDAYRPLVEPYMDKYKLTVPTSTGYSQGTTGGPLNCNALAYTATNTEAESSAQKAPEEAGIYQQSNSAQTGYRQAQYQTTYQQSNQPPNTYSNQYTTSSNSSNAPTPTPHHSQSESTSALYEKARQAAAAKNNPGQKARPGLPSQRRPWSTEEENALMAGLDSVKGPHWSQILALYGDKGSVSTILRDRNQVQLKDKARNLKLFFLKSNIEVPYYLQCVTGELKTRAPTQAARKEAEERARLAGNEESARFHGVMALAGGMQNSNQENGSGSLYQQTPEPAEDYKSASNSPERLQIEEPGKDEQQQVENNQESLEMQEMGADERLRQQLLAATNS</sequence>
<evidence type="ECO:0000256" key="4">
    <source>
        <dbReference type="SAM" id="MobiDB-lite"/>
    </source>
</evidence>
<feature type="region of interest" description="Disordered" evidence="4">
    <location>
        <begin position="20"/>
        <end position="87"/>
    </location>
</feature>
<dbReference type="GO" id="GO:0042803">
    <property type="term" value="F:protein homodimerization activity"/>
    <property type="evidence" value="ECO:0007669"/>
    <property type="project" value="InterPro"/>
</dbReference>
<dbReference type="InterPro" id="IPR052833">
    <property type="entry name" value="Telomeric_DNA-bd_trans-reg"/>
</dbReference>
<feature type="compositionally biased region" description="Basic and acidic residues" evidence="4">
    <location>
        <begin position="48"/>
        <end position="57"/>
    </location>
</feature>
<feature type="region of interest" description="Disordered" evidence="4">
    <location>
        <begin position="425"/>
        <end position="527"/>
    </location>
</feature>
<feature type="compositionally biased region" description="Low complexity" evidence="4">
    <location>
        <begin position="446"/>
        <end position="482"/>
    </location>
</feature>
<dbReference type="STRING" id="1432307.W9CE90"/>